<comment type="subcellular location">
    <subcellularLocation>
        <location evidence="1">Nucleus</location>
    </subcellularLocation>
</comment>
<evidence type="ECO:0000256" key="9">
    <source>
        <dbReference type="PROSITE-ProRule" id="PRU00042"/>
    </source>
</evidence>
<dbReference type="FunFam" id="3.30.160.60:FF:000712">
    <property type="entry name" value="Drumstick, isoform C"/>
    <property type="match status" value="1"/>
</dbReference>
<dbReference type="SMART" id="SM00355">
    <property type="entry name" value="ZnF_C2H2"/>
    <property type="match status" value="2"/>
</dbReference>
<dbReference type="InParanoid" id="E2AFF1"/>
<evidence type="ECO:0000256" key="2">
    <source>
        <dbReference type="ARBA" id="ARBA00022723"/>
    </source>
</evidence>
<keyword evidence="7" id="KW-0804">Transcription</keyword>
<dbReference type="GO" id="GO:0000981">
    <property type="term" value="F:DNA-binding transcription factor activity, RNA polymerase II-specific"/>
    <property type="evidence" value="ECO:0007669"/>
    <property type="project" value="TreeGrafter"/>
</dbReference>
<dbReference type="SUPFAM" id="SSF57667">
    <property type="entry name" value="beta-beta-alpha zinc fingers"/>
    <property type="match status" value="1"/>
</dbReference>
<dbReference type="PANTHER" id="PTHR14196:SF0">
    <property type="entry name" value="PROTEIN BOWEL"/>
    <property type="match status" value="1"/>
</dbReference>
<feature type="domain" description="C2H2-type" evidence="11">
    <location>
        <begin position="58"/>
        <end position="87"/>
    </location>
</feature>
<evidence type="ECO:0000256" key="4">
    <source>
        <dbReference type="ARBA" id="ARBA00022771"/>
    </source>
</evidence>
<keyword evidence="6" id="KW-0805">Transcription regulation</keyword>
<dbReference type="GO" id="GO:0000977">
    <property type="term" value="F:RNA polymerase II transcription regulatory region sequence-specific DNA binding"/>
    <property type="evidence" value="ECO:0007669"/>
    <property type="project" value="TreeGrafter"/>
</dbReference>
<dbReference type="Gene3D" id="3.30.160.60">
    <property type="entry name" value="Classic Zinc Finger"/>
    <property type="match status" value="2"/>
</dbReference>
<dbReference type="InterPro" id="IPR013087">
    <property type="entry name" value="Znf_C2H2_type"/>
</dbReference>
<evidence type="ECO:0000256" key="8">
    <source>
        <dbReference type="ARBA" id="ARBA00023242"/>
    </source>
</evidence>
<evidence type="ECO:0000256" key="10">
    <source>
        <dbReference type="SAM" id="MobiDB-lite"/>
    </source>
</evidence>
<evidence type="ECO:0000313" key="13">
    <source>
        <dbReference type="Proteomes" id="UP000000311"/>
    </source>
</evidence>
<dbReference type="OrthoDB" id="9451254at2759"/>
<protein>
    <submittedName>
        <fullName evidence="12">Protein drumstick</fullName>
    </submittedName>
</protein>
<dbReference type="PROSITE" id="PS50157">
    <property type="entry name" value="ZINC_FINGER_C2H2_2"/>
    <property type="match status" value="2"/>
</dbReference>
<dbReference type="InterPro" id="IPR050717">
    <property type="entry name" value="C2H2-ZF_Transcription_Reg"/>
</dbReference>
<evidence type="ECO:0000256" key="5">
    <source>
        <dbReference type="ARBA" id="ARBA00022833"/>
    </source>
</evidence>
<dbReference type="Proteomes" id="UP000000311">
    <property type="component" value="Unassembled WGS sequence"/>
</dbReference>
<reference evidence="12 13" key="1">
    <citation type="journal article" date="2010" name="Science">
        <title>Genomic comparison of the ants Camponotus floridanus and Harpegnathos saltator.</title>
        <authorList>
            <person name="Bonasio R."/>
            <person name="Zhang G."/>
            <person name="Ye C."/>
            <person name="Mutti N.S."/>
            <person name="Fang X."/>
            <person name="Qin N."/>
            <person name="Donahue G."/>
            <person name="Yang P."/>
            <person name="Li Q."/>
            <person name="Li C."/>
            <person name="Zhang P."/>
            <person name="Huang Z."/>
            <person name="Berger S.L."/>
            <person name="Reinberg D."/>
            <person name="Wang J."/>
            <person name="Liebig J."/>
        </authorList>
    </citation>
    <scope>NUCLEOTIDE SEQUENCE [LARGE SCALE GENOMIC DNA]</scope>
    <source>
        <strain evidence="13">C129</strain>
    </source>
</reference>
<keyword evidence="8" id="KW-0539">Nucleus</keyword>
<evidence type="ECO:0000256" key="1">
    <source>
        <dbReference type="ARBA" id="ARBA00004123"/>
    </source>
</evidence>
<dbReference type="GO" id="GO:0008270">
    <property type="term" value="F:zinc ion binding"/>
    <property type="evidence" value="ECO:0007669"/>
    <property type="project" value="UniProtKB-KW"/>
</dbReference>
<feature type="compositionally biased region" description="Basic and acidic residues" evidence="10">
    <location>
        <begin position="129"/>
        <end position="150"/>
    </location>
</feature>
<gene>
    <name evidence="12" type="ORF">EAG_07342</name>
</gene>
<keyword evidence="4 9" id="KW-0863">Zinc-finger</keyword>
<keyword evidence="5" id="KW-0862">Zinc</keyword>
<keyword evidence="3" id="KW-0677">Repeat</keyword>
<accession>E2AFF1</accession>
<dbReference type="FunFam" id="3.30.160.60:FF:000145">
    <property type="entry name" value="Zinc finger protein 574"/>
    <property type="match status" value="1"/>
</dbReference>
<evidence type="ECO:0000259" key="11">
    <source>
        <dbReference type="PROSITE" id="PS50157"/>
    </source>
</evidence>
<keyword evidence="13" id="KW-1185">Reference proteome</keyword>
<evidence type="ECO:0000256" key="6">
    <source>
        <dbReference type="ARBA" id="ARBA00023015"/>
    </source>
</evidence>
<dbReference type="PROSITE" id="PS00028">
    <property type="entry name" value="ZINC_FINGER_C2H2_1"/>
    <property type="match status" value="1"/>
</dbReference>
<keyword evidence="2" id="KW-0479">Metal-binding</keyword>
<dbReference type="PANTHER" id="PTHR14196">
    <property type="entry name" value="ODD-SKIPPED - RELATED"/>
    <property type="match status" value="1"/>
</dbReference>
<evidence type="ECO:0000313" key="12">
    <source>
        <dbReference type="EMBL" id="EFN67844.1"/>
    </source>
</evidence>
<feature type="domain" description="C2H2-type" evidence="11">
    <location>
        <begin position="30"/>
        <end position="57"/>
    </location>
</feature>
<dbReference type="AlphaFoldDB" id="E2AFF1"/>
<dbReference type="EMBL" id="GL439108">
    <property type="protein sequence ID" value="EFN67844.1"/>
    <property type="molecule type" value="Genomic_DNA"/>
</dbReference>
<proteinExistence type="predicted"/>
<dbReference type="Pfam" id="PF00096">
    <property type="entry name" value="zf-C2H2"/>
    <property type="match status" value="2"/>
</dbReference>
<sequence>MFAIMPMETEGHGREFGRRQKMRAKCTVEFVCKYCQRRFTKPYNLMIHERSHKDDVTFTCEVCGKSFKRQDNLKQHSSTGTRRSEDALVRFLACYRGPRPGPERRLPDLTTWQSTANSYLASPFRKSVQSRDGDPRTGDAESNRSREQRARLSPRLSRPDNLGLCPHGAHKVVSLTQIPVS</sequence>
<name>E2AFF1_CAMFO</name>
<dbReference type="InterPro" id="IPR036236">
    <property type="entry name" value="Znf_C2H2_sf"/>
</dbReference>
<evidence type="ECO:0000256" key="3">
    <source>
        <dbReference type="ARBA" id="ARBA00022737"/>
    </source>
</evidence>
<dbReference type="GO" id="GO:0005634">
    <property type="term" value="C:nucleus"/>
    <property type="evidence" value="ECO:0007669"/>
    <property type="project" value="UniProtKB-SubCell"/>
</dbReference>
<evidence type="ECO:0000256" key="7">
    <source>
        <dbReference type="ARBA" id="ARBA00023163"/>
    </source>
</evidence>
<organism evidence="13">
    <name type="scientific">Camponotus floridanus</name>
    <name type="common">Florida carpenter ant</name>
    <dbReference type="NCBI Taxonomy" id="104421"/>
    <lineage>
        <taxon>Eukaryota</taxon>
        <taxon>Metazoa</taxon>
        <taxon>Ecdysozoa</taxon>
        <taxon>Arthropoda</taxon>
        <taxon>Hexapoda</taxon>
        <taxon>Insecta</taxon>
        <taxon>Pterygota</taxon>
        <taxon>Neoptera</taxon>
        <taxon>Endopterygota</taxon>
        <taxon>Hymenoptera</taxon>
        <taxon>Apocrita</taxon>
        <taxon>Aculeata</taxon>
        <taxon>Formicoidea</taxon>
        <taxon>Formicidae</taxon>
        <taxon>Formicinae</taxon>
        <taxon>Camponotus</taxon>
    </lineage>
</organism>
<feature type="region of interest" description="Disordered" evidence="10">
    <location>
        <begin position="123"/>
        <end position="163"/>
    </location>
</feature>